<dbReference type="PANTHER" id="PTHR12550:SF70">
    <property type="entry name" value="JIL-1 ANCHORING AND STABILIZING PROTEIN, ISOFORM A"/>
    <property type="match status" value="1"/>
</dbReference>
<evidence type="ECO:0000313" key="5">
    <source>
        <dbReference type="Proteomes" id="UP000274504"/>
    </source>
</evidence>
<feature type="region of interest" description="Disordered" evidence="1">
    <location>
        <begin position="856"/>
        <end position="881"/>
    </location>
</feature>
<dbReference type="Gene3D" id="1.20.930.10">
    <property type="entry name" value="Conserved domain common to transcription factors TFIIS, elongin A, CRSP70"/>
    <property type="match status" value="1"/>
</dbReference>
<feature type="compositionally biased region" description="Basic and acidic residues" evidence="1">
    <location>
        <begin position="450"/>
        <end position="464"/>
    </location>
</feature>
<protein>
    <submittedName>
        <fullName evidence="7">PWWP domain-containing protein</fullName>
    </submittedName>
</protein>
<evidence type="ECO:0000313" key="3">
    <source>
        <dbReference type="EMBL" id="VDL60922.1"/>
    </source>
</evidence>
<feature type="domain" description="PWWP" evidence="2">
    <location>
        <begin position="4"/>
        <end position="60"/>
    </location>
</feature>
<feature type="compositionally biased region" description="Polar residues" evidence="1">
    <location>
        <begin position="682"/>
        <end position="691"/>
    </location>
</feature>
<feature type="compositionally biased region" description="Basic and acidic residues" evidence="1">
    <location>
        <begin position="498"/>
        <end position="525"/>
    </location>
</feature>
<organism evidence="7">
    <name type="scientific">Hymenolepis diminuta</name>
    <name type="common">Rat tapeworm</name>
    <dbReference type="NCBI Taxonomy" id="6216"/>
    <lineage>
        <taxon>Eukaryota</taxon>
        <taxon>Metazoa</taxon>
        <taxon>Spiralia</taxon>
        <taxon>Lophotrochozoa</taxon>
        <taxon>Platyhelminthes</taxon>
        <taxon>Cestoda</taxon>
        <taxon>Eucestoda</taxon>
        <taxon>Cyclophyllidea</taxon>
        <taxon>Hymenolepididae</taxon>
        <taxon>Hymenolepis</taxon>
    </lineage>
</organism>
<dbReference type="Gene3D" id="2.30.30.140">
    <property type="match status" value="1"/>
</dbReference>
<feature type="compositionally biased region" description="Low complexity" evidence="1">
    <location>
        <begin position="370"/>
        <end position="380"/>
    </location>
</feature>
<evidence type="ECO:0000256" key="1">
    <source>
        <dbReference type="SAM" id="MobiDB-lite"/>
    </source>
</evidence>
<dbReference type="Proteomes" id="UP000274504">
    <property type="component" value="Unassembled WGS sequence"/>
</dbReference>
<dbReference type="CDD" id="cd05834">
    <property type="entry name" value="PWWP_HRP"/>
    <property type="match status" value="1"/>
</dbReference>
<feature type="region of interest" description="Disordered" evidence="1">
    <location>
        <begin position="290"/>
        <end position="525"/>
    </location>
</feature>
<feature type="compositionally biased region" description="Low complexity" evidence="1">
    <location>
        <begin position="671"/>
        <end position="681"/>
    </location>
</feature>
<dbReference type="EMBL" id="UYSG01011108">
    <property type="protein sequence ID" value="VDL60922.1"/>
    <property type="molecule type" value="Genomic_DNA"/>
</dbReference>
<feature type="region of interest" description="Disordered" evidence="1">
    <location>
        <begin position="772"/>
        <end position="807"/>
    </location>
</feature>
<dbReference type="SUPFAM" id="SSF140576">
    <property type="entry name" value="HIV integrase-binding domain"/>
    <property type="match status" value="1"/>
</dbReference>
<feature type="compositionally biased region" description="Basic residues" evidence="1">
    <location>
        <begin position="127"/>
        <end position="145"/>
    </location>
</feature>
<dbReference type="STRING" id="6216.A0A0R3ST99"/>
<dbReference type="Pfam" id="PF00855">
    <property type="entry name" value="PWWP"/>
    <property type="match status" value="1"/>
</dbReference>
<name>A0A0R3ST99_HYMDI</name>
<dbReference type="WBParaSite" id="HDID_0000860601-mRNA-1">
    <property type="protein sequence ID" value="HDID_0000860601-mRNA-1"/>
    <property type="gene ID" value="HDID_0000860601"/>
</dbReference>
<dbReference type="InterPro" id="IPR035441">
    <property type="entry name" value="TFIIS/LEDGF_dom_sf"/>
</dbReference>
<dbReference type="SUPFAM" id="SSF63748">
    <property type="entry name" value="Tudor/PWWP/MBT"/>
    <property type="match status" value="1"/>
</dbReference>
<feature type="compositionally biased region" description="Basic and acidic residues" evidence="1">
    <location>
        <begin position="306"/>
        <end position="315"/>
    </location>
</feature>
<reference evidence="7" key="1">
    <citation type="submission" date="2016-04" db="UniProtKB">
        <authorList>
            <consortium name="WormBaseParasite"/>
        </authorList>
    </citation>
    <scope>IDENTIFICATION</scope>
</reference>
<keyword evidence="6" id="KW-1185">Reference proteome</keyword>
<accession>A0A0R3ST99</accession>
<feature type="compositionally biased region" description="Basic and acidic residues" evidence="1">
    <location>
        <begin position="865"/>
        <end position="877"/>
    </location>
</feature>
<dbReference type="OrthoDB" id="62853at2759"/>
<dbReference type="InterPro" id="IPR000313">
    <property type="entry name" value="PWWP_dom"/>
</dbReference>
<feature type="compositionally biased region" description="Polar residues" evidence="1">
    <location>
        <begin position="793"/>
        <end position="807"/>
    </location>
</feature>
<dbReference type="EMBL" id="CABIJS010000123">
    <property type="protein sequence ID" value="VUZ44491.1"/>
    <property type="molecule type" value="Genomic_DNA"/>
</dbReference>
<dbReference type="SMART" id="SM00293">
    <property type="entry name" value="PWWP"/>
    <property type="match status" value="1"/>
</dbReference>
<feature type="compositionally biased region" description="Basic and acidic residues" evidence="1">
    <location>
        <begin position="635"/>
        <end position="656"/>
    </location>
</feature>
<feature type="compositionally biased region" description="Pro residues" evidence="1">
    <location>
        <begin position="780"/>
        <end position="791"/>
    </location>
</feature>
<feature type="compositionally biased region" description="Polar residues" evidence="1">
    <location>
        <begin position="403"/>
        <end position="421"/>
    </location>
</feature>
<evidence type="ECO:0000313" key="7">
    <source>
        <dbReference type="WBParaSite" id="HDID_0000860601-mRNA-1"/>
    </source>
</evidence>
<evidence type="ECO:0000259" key="2">
    <source>
        <dbReference type="PROSITE" id="PS50812"/>
    </source>
</evidence>
<feature type="region of interest" description="Disordered" evidence="1">
    <location>
        <begin position="635"/>
        <end position="691"/>
    </location>
</feature>
<feature type="compositionally biased region" description="Polar residues" evidence="1">
    <location>
        <begin position="731"/>
        <end position="741"/>
    </location>
</feature>
<dbReference type="InterPro" id="IPR036218">
    <property type="entry name" value="HIVI-bd_sf"/>
</dbReference>
<dbReference type="PANTHER" id="PTHR12550">
    <property type="entry name" value="HEPATOMA-DERIVED GROWTH FACTOR-RELATED"/>
    <property type="match status" value="1"/>
</dbReference>
<feature type="compositionally biased region" description="Basic and acidic residues" evidence="1">
    <location>
        <begin position="327"/>
        <end position="336"/>
    </location>
</feature>
<sequence>MFQPGDKVFAKMKGFPFWPARVDPVPDHVEVPKGKLPVFFYGTHQVSFLPFKSLVSFEANRDLHGKRKNVAKAMEEIDLDPDVLLLGKDPSAEAFWESMYPRSSSTLTELKPESRASLSVSPLPMKASKRKMTKAPRSSVTKRRRLEATDDDNDSLSSLSDLEETELKVAALDVETLKKGLFSDMEPVSDKVAKVSRKKRCQTSIDSKEPCVSWKRSKVSENAIKMEAEPVRKSESRDIFSIDADVEWIHAKAILDVEVSPGDLVDENQSADEQQQESRPFGTYSLSSLVGEENSSNVPDGYVSPKAEKYRESNFRTKRAVSSLSDSDEKSLDENLNRNNEIEPSPSYDVNENGQIGEHIDFESNDDASIKSSNKSVSSEVDSRHGSPVCEQPIGIEEHENNDNAPTRSNSENSPRTNVNKAENKHKSETPTDEANIISGPSTPHNSSPKSDKQEVSLDKTEAKRSHKRIRKFSDGESESGKSSKSSVSEKLYRKNSHNHERVKATKKEPESDEIKPKRSAERKEVIRSVTPPVIDTLQLLRDLVFKLKSSLLRGHENYSAAVNVLERVRATPVTLLQLTEVWELTDCVKKCKKYRPSEEVRIAARKTIAYFQKIQSEATKEEVIKVKAILEGRNKARKQQEHEPHKRQESSKTPESKSTTENTPKETVVEVEASTSVTQSPIVNFSPDQSAKSKFSLEALRAELDEKANSLLARLAATDARLKAERSRKSTSNETTPKNQLLSSIQSFPHRKVEEALSRVDEVASRLTVDLDAGSGTDPIPPPPPPPLPFPSQNRLASNRSQNSQPVDLDTRINQLMMGVITPTTTSPKSHHLELSSELPSAKLLAIREEIKRKRKATAQKNQESLEAHQKDKSGDDVIYDLLGV</sequence>
<gene>
    <name evidence="3" type="ORF">HDID_LOCUS8604</name>
    <name evidence="4" type="ORF">WMSIL1_LOCUS4535</name>
</gene>
<evidence type="ECO:0000313" key="6">
    <source>
        <dbReference type="Proteomes" id="UP000321570"/>
    </source>
</evidence>
<feature type="compositionally biased region" description="Polar residues" evidence="1">
    <location>
        <begin position="439"/>
        <end position="449"/>
    </location>
</feature>
<dbReference type="AlphaFoldDB" id="A0A0R3ST99"/>
<feature type="region of interest" description="Disordered" evidence="1">
    <location>
        <begin position="106"/>
        <end position="158"/>
    </location>
</feature>
<evidence type="ECO:0000313" key="4">
    <source>
        <dbReference type="EMBL" id="VUZ44491.1"/>
    </source>
</evidence>
<proteinExistence type="predicted"/>
<dbReference type="Proteomes" id="UP000321570">
    <property type="component" value="Unassembled WGS sequence"/>
</dbReference>
<feature type="compositionally biased region" description="Basic and acidic residues" evidence="1">
    <location>
        <begin position="472"/>
        <end position="482"/>
    </location>
</feature>
<reference evidence="4 6" key="3">
    <citation type="submission" date="2019-07" db="EMBL/GenBank/DDBJ databases">
        <authorList>
            <person name="Jastrzebski P J."/>
            <person name="Paukszto L."/>
            <person name="Jastrzebski P J."/>
        </authorList>
    </citation>
    <scope>NUCLEOTIDE SEQUENCE [LARGE SCALE GENOMIC DNA]</scope>
    <source>
        <strain evidence="4 6">WMS-il1</strain>
    </source>
</reference>
<reference evidence="3 5" key="2">
    <citation type="submission" date="2018-11" db="EMBL/GenBank/DDBJ databases">
        <authorList>
            <consortium name="Pathogen Informatics"/>
        </authorList>
    </citation>
    <scope>NUCLEOTIDE SEQUENCE [LARGE SCALE GENOMIC DNA]</scope>
</reference>
<dbReference type="PROSITE" id="PS50812">
    <property type="entry name" value="PWWP"/>
    <property type="match status" value="1"/>
</dbReference>
<feature type="region of interest" description="Disordered" evidence="1">
    <location>
        <begin position="722"/>
        <end position="741"/>
    </location>
</feature>